<dbReference type="InterPro" id="IPR035766">
    <property type="entry name" value="SPRYD7"/>
</dbReference>
<organism evidence="3">
    <name type="scientific">Mesocestoides corti</name>
    <name type="common">Flatworm</name>
    <dbReference type="NCBI Taxonomy" id="53468"/>
    <lineage>
        <taxon>Eukaryota</taxon>
        <taxon>Metazoa</taxon>
        <taxon>Spiralia</taxon>
        <taxon>Lophotrochozoa</taxon>
        <taxon>Platyhelminthes</taxon>
        <taxon>Cestoda</taxon>
        <taxon>Eucestoda</taxon>
        <taxon>Cyclophyllidea</taxon>
        <taxon>Mesocestoididae</taxon>
        <taxon>Mesocestoides</taxon>
    </lineage>
</organism>
<feature type="domain" description="B30.2/SPRY" evidence="2">
    <location>
        <begin position="254"/>
        <end position="453"/>
    </location>
</feature>
<dbReference type="PANTHER" id="PTHR20951">
    <property type="entry name" value="C13ORF1 PROTEIN-RELATED"/>
    <property type="match status" value="1"/>
</dbReference>
<dbReference type="PANTHER" id="PTHR20951:SF2">
    <property type="entry name" value="SPRY DOMAIN-CONTAINING PROTEIN 7"/>
    <property type="match status" value="1"/>
</dbReference>
<dbReference type="Pfam" id="PF00622">
    <property type="entry name" value="SPRY"/>
    <property type="match status" value="1"/>
</dbReference>
<protein>
    <recommendedName>
        <fullName evidence="1">SPRY domain-containing protein 7</fullName>
    </recommendedName>
</protein>
<reference evidence="3" key="1">
    <citation type="submission" date="2019-11" db="UniProtKB">
        <authorList>
            <consortium name="WormBaseParasite"/>
        </authorList>
    </citation>
    <scope>IDENTIFICATION</scope>
</reference>
<evidence type="ECO:0000313" key="3">
    <source>
        <dbReference type="WBParaSite" id="MCU_000808-RA"/>
    </source>
</evidence>
<dbReference type="SMART" id="SM00449">
    <property type="entry name" value="SPRY"/>
    <property type="match status" value="1"/>
</dbReference>
<dbReference type="Gene3D" id="2.60.120.920">
    <property type="match status" value="1"/>
</dbReference>
<dbReference type="InterPro" id="IPR001870">
    <property type="entry name" value="B30.2/SPRY"/>
</dbReference>
<dbReference type="PROSITE" id="PS50188">
    <property type="entry name" value="B302_SPRY"/>
    <property type="match status" value="1"/>
</dbReference>
<evidence type="ECO:0000259" key="2">
    <source>
        <dbReference type="PROSITE" id="PS50188"/>
    </source>
</evidence>
<name>A0A5K3EIF4_MESCO</name>
<evidence type="ECO:0000256" key="1">
    <source>
        <dbReference type="ARBA" id="ARBA00021772"/>
    </source>
</evidence>
<dbReference type="InterPro" id="IPR003877">
    <property type="entry name" value="SPRY_dom"/>
</dbReference>
<dbReference type="WBParaSite" id="MCU_000808-RA">
    <property type="protein sequence ID" value="MCU_000808-RA"/>
    <property type="gene ID" value="MCU_000808"/>
</dbReference>
<dbReference type="InterPro" id="IPR043136">
    <property type="entry name" value="B30.2/SPRY_sf"/>
</dbReference>
<sequence>MSLPPDLDRAAISPKAPHMGRFLTGPPDMGEDLCPAQMPVPTVYLQLPNSEYQLTHLVVYRALRLTICLFIGGNNELRREFFQTFNNLYGEAMTKLSFAIECEETSSLALAFDMTTLALCTDSSSKSATTTPLYPSISGFFLWEPDLCSVSTNFFVLHSGGLGEVQPAVAPLLPVIFAARQDAVSCFGQRWCECLLKLEPDTWLYLCRVNKREVFLVFSGKKVDVARITTSVLALFGCCSRQRHQNRRKVNNWDSLRLYSDEEDAVESEILVPRYTFSQPQPQTSVRLDVASAGQYAVIVKSGTRLCGSGAARTDVPIVQDKAYFEVKVQSGGLWAVGLCHSQANLNIAEEMRKQASAWALFDDGGIYHNSTRLMELESLVKGNSALEEGDILGVFYDHTELRFAVNGVPQYFRDQNLRLTGVTGVRGTVYPVLAVDNGAILDVRFTSFQYPPREGGFTEIRLEKDIL</sequence>
<proteinExistence type="predicted"/>
<dbReference type="InterPro" id="IPR013320">
    <property type="entry name" value="ConA-like_dom_sf"/>
</dbReference>
<dbReference type="AlphaFoldDB" id="A0A5K3EIF4"/>
<dbReference type="SUPFAM" id="SSF49899">
    <property type="entry name" value="Concanavalin A-like lectins/glucanases"/>
    <property type="match status" value="1"/>
</dbReference>
<accession>A0A5K3EIF4</accession>